<dbReference type="CDD" id="cd01906">
    <property type="entry name" value="proteasome_protease_HslV"/>
    <property type="match status" value="1"/>
</dbReference>
<keyword evidence="3 9" id="KW-0645">Protease</keyword>
<proteinExistence type="inferred from homology"/>
<dbReference type="InterPro" id="IPR022483">
    <property type="entry name" value="PSB_actinobac"/>
</dbReference>
<keyword evidence="4 9" id="KW-0888">Threonine protease</keyword>
<dbReference type="GO" id="GO:0019941">
    <property type="term" value="P:modification-dependent protein catabolic process"/>
    <property type="evidence" value="ECO:0007669"/>
    <property type="project" value="UniProtKB-UniRule"/>
</dbReference>
<evidence type="ECO:0000256" key="8">
    <source>
        <dbReference type="ARBA" id="ARBA00023145"/>
    </source>
</evidence>
<comment type="similarity">
    <text evidence="9">Belongs to the peptidase T1B family.</text>
</comment>
<dbReference type="GO" id="GO:0019774">
    <property type="term" value="C:proteasome core complex, beta-subunit complex"/>
    <property type="evidence" value="ECO:0007669"/>
    <property type="project" value="UniProtKB-UniRule"/>
</dbReference>
<comment type="subcellular location">
    <subcellularLocation>
        <location evidence="9">Cytoplasm</location>
    </subcellularLocation>
</comment>
<comment type="caution">
    <text evidence="12">The sequence shown here is derived from an EMBL/GenBank/DDBJ whole genome shotgun (WGS) entry which is preliminary data.</text>
</comment>
<dbReference type="SUPFAM" id="SSF56235">
    <property type="entry name" value="N-terminal nucleophile aminohydrolases (Ntn hydrolases)"/>
    <property type="match status" value="1"/>
</dbReference>
<feature type="active site" description="Nucleophile" evidence="9 11">
    <location>
        <position position="51"/>
    </location>
</feature>
<evidence type="ECO:0000256" key="7">
    <source>
        <dbReference type="ARBA" id="ARBA00022942"/>
    </source>
</evidence>
<sequence length="280" mass="29342">MDQPQAGPLSPAYLSMSTSSFTEFLRAQSPDLLPGRRQLGDATSLQAPHGTTIVALTFSGGVAIAGDRRATAGNTIAARDLEKVYITDAYSAVGIAGTAGIALELVRLYAVELAHYEKIEGVALSLDGKANKLATMVRANLDVAMAGLAAVPMFVGYDTDAADPARAGRIISFDVTGGRYEERGGFHAIGSGSPYAKSALKKLYDPDADADAAVRTAVAALYDAADDDAATGGPDTVRRIYPQVVTITAEEGAVHVPEERIEAATEAVLDERRSAREARR</sequence>
<feature type="propeptide" id="PRO_5044512979" description="Removed in mature form; by autocatalysis" evidence="9">
    <location>
        <begin position="1"/>
        <end position="50"/>
    </location>
</feature>
<organism evidence="12 13">
    <name type="scientific">Thermocrispum agreste</name>
    <dbReference type="NCBI Taxonomy" id="37925"/>
    <lineage>
        <taxon>Bacteria</taxon>
        <taxon>Bacillati</taxon>
        <taxon>Actinomycetota</taxon>
        <taxon>Actinomycetes</taxon>
        <taxon>Pseudonocardiales</taxon>
        <taxon>Pseudonocardiaceae</taxon>
        <taxon>Thermocrispum</taxon>
    </lineage>
</organism>
<reference evidence="12 13" key="1">
    <citation type="journal article" date="2021" name="BMC Genomics">
        <title>Genome-resolved metagenome and metatranscriptome analyses of thermophilic composting reveal key bacterial players and their metabolic interactions.</title>
        <authorList>
            <person name="Braga L.P.P."/>
            <person name="Pereira R.V."/>
            <person name="Martins L.F."/>
            <person name="Moura L.M.S."/>
            <person name="Sanchez F.B."/>
            <person name="Patane J.S.L."/>
            <person name="da Silva A.M."/>
            <person name="Setubal J.C."/>
        </authorList>
    </citation>
    <scope>NUCLEOTIDE SEQUENCE [LARGE SCALE GENOMIC DNA]</scope>
    <source>
        <strain evidence="12">ZC4RG45</strain>
    </source>
</reference>
<keyword evidence="7 9" id="KW-0647">Proteasome</keyword>
<dbReference type="Proteomes" id="UP000249324">
    <property type="component" value="Unassembled WGS sequence"/>
</dbReference>
<dbReference type="InterPro" id="IPR029055">
    <property type="entry name" value="Ntn_hydrolases_N"/>
</dbReference>
<evidence type="ECO:0000256" key="2">
    <source>
        <dbReference type="ARBA" id="ARBA00022490"/>
    </source>
</evidence>
<comment type="activity regulation">
    <text evidence="9">The formation of the proteasomal ATPase ARC-20S proteasome complex, likely via the docking of the C-termini of ARC into the intersubunit pockets in the alpha-rings, may trigger opening of the gate for substrate entry. Interconversion between the open-gate and close-gate conformations leads to a dynamic regulation of the 20S proteasome proteolysis activity.</text>
</comment>
<dbReference type="GO" id="GO:0004298">
    <property type="term" value="F:threonine-type endopeptidase activity"/>
    <property type="evidence" value="ECO:0007669"/>
    <property type="project" value="UniProtKB-UniRule"/>
</dbReference>
<dbReference type="PRINTS" id="PR00141">
    <property type="entry name" value="PROTEASOME"/>
</dbReference>
<dbReference type="Pfam" id="PF00227">
    <property type="entry name" value="Proteasome"/>
    <property type="match status" value="1"/>
</dbReference>
<evidence type="ECO:0000256" key="11">
    <source>
        <dbReference type="PIRSR" id="PIRSR600243-1"/>
    </source>
</evidence>
<dbReference type="NCBIfam" id="TIGR03690">
    <property type="entry name" value="20S_bact_beta"/>
    <property type="match status" value="1"/>
</dbReference>
<dbReference type="EMBL" id="QGUI02000042">
    <property type="protein sequence ID" value="MFO7191657.1"/>
    <property type="molecule type" value="Genomic_DNA"/>
</dbReference>
<comment type="function">
    <text evidence="9">Component of the proteasome core, a large protease complex with broad specificity involved in protein degradation.</text>
</comment>
<dbReference type="GO" id="GO:0005737">
    <property type="term" value="C:cytoplasm"/>
    <property type="evidence" value="ECO:0007669"/>
    <property type="project" value="UniProtKB-SubCell"/>
</dbReference>
<comment type="catalytic activity">
    <reaction evidence="1 9">
        <text>Cleavage of peptide bonds with very broad specificity.</text>
        <dbReference type="EC" id="3.4.25.1"/>
    </reaction>
</comment>
<evidence type="ECO:0000256" key="6">
    <source>
        <dbReference type="ARBA" id="ARBA00022813"/>
    </source>
</evidence>
<dbReference type="EC" id="3.4.25.1" evidence="9 10"/>
<dbReference type="InterPro" id="IPR023333">
    <property type="entry name" value="Proteasome_suB-type"/>
</dbReference>
<protein>
    <recommendedName>
        <fullName evidence="9 10">Proteasome subunit beta</fullName>
        <ecNumber evidence="9 10">3.4.25.1</ecNumber>
    </recommendedName>
    <alternativeName>
        <fullName evidence="9">20S proteasome beta subunit</fullName>
    </alternativeName>
    <alternativeName>
        <fullName evidence="9">Proteasome core protein PrcB</fullName>
    </alternativeName>
</protein>
<gene>
    <name evidence="9 12" type="primary">prcB</name>
    <name evidence="12" type="ORF">DIU77_005395</name>
</gene>
<keyword evidence="5 9" id="KW-0378">Hydrolase</keyword>
<keyword evidence="8 9" id="KW-0865">Zymogen</keyword>
<dbReference type="InterPro" id="IPR000243">
    <property type="entry name" value="Pept_T1A_subB"/>
</dbReference>
<accession>A0ABD6FF52</accession>
<keyword evidence="2 9" id="KW-0963">Cytoplasm</keyword>
<feature type="chain" id="PRO_5044512980" description="Proteasome subunit beta" evidence="9">
    <location>
        <begin position="51"/>
        <end position="280"/>
    </location>
</feature>
<name>A0ABD6FF52_9PSEU</name>
<comment type="pathway">
    <text evidence="9">Protein degradation; proteasomal Pup-dependent pathway.</text>
</comment>
<evidence type="ECO:0000256" key="1">
    <source>
        <dbReference type="ARBA" id="ARBA00001198"/>
    </source>
</evidence>
<evidence type="ECO:0000256" key="9">
    <source>
        <dbReference type="HAMAP-Rule" id="MF_02113"/>
    </source>
</evidence>
<dbReference type="PANTHER" id="PTHR32194:SF0">
    <property type="entry name" value="ATP-DEPENDENT PROTEASE SUBUNIT HSLV"/>
    <property type="match status" value="1"/>
</dbReference>
<evidence type="ECO:0000256" key="5">
    <source>
        <dbReference type="ARBA" id="ARBA00022801"/>
    </source>
</evidence>
<comment type="subunit">
    <text evidence="9">The 20S proteasome core is composed of 14 alpha and 14 beta subunits that assemble into four stacked heptameric rings, resulting in a barrel-shaped structure. The two inner rings, each composed of seven catalytic beta subunits, are sandwiched by two outer rings, each composed of seven alpha subunits. The catalytic chamber with the active sites is on the inside of the barrel. Has a gated structure, the ends of the cylinder being occluded by the N-termini of the alpha-subunits. Is capped by the proteasome-associated ATPase, ARC.</text>
</comment>
<evidence type="ECO:0000256" key="3">
    <source>
        <dbReference type="ARBA" id="ARBA00022670"/>
    </source>
</evidence>
<dbReference type="PROSITE" id="PS51476">
    <property type="entry name" value="PROTEASOME_BETA_2"/>
    <property type="match status" value="1"/>
</dbReference>
<keyword evidence="6 9" id="KW-0068">Autocatalytic cleavage</keyword>
<evidence type="ECO:0000256" key="10">
    <source>
        <dbReference type="NCBIfam" id="TIGR03690"/>
    </source>
</evidence>
<evidence type="ECO:0000256" key="4">
    <source>
        <dbReference type="ARBA" id="ARBA00022698"/>
    </source>
</evidence>
<dbReference type="InterPro" id="IPR001353">
    <property type="entry name" value="Proteasome_sua/b"/>
</dbReference>
<evidence type="ECO:0000313" key="12">
    <source>
        <dbReference type="EMBL" id="MFO7191657.1"/>
    </source>
</evidence>
<evidence type="ECO:0000313" key="13">
    <source>
        <dbReference type="Proteomes" id="UP000249324"/>
    </source>
</evidence>
<dbReference type="HAMAP" id="MF_02113_B">
    <property type="entry name" value="Proteasome_B_B"/>
    <property type="match status" value="1"/>
</dbReference>
<dbReference type="GO" id="GO:0010498">
    <property type="term" value="P:proteasomal protein catabolic process"/>
    <property type="evidence" value="ECO:0007669"/>
    <property type="project" value="UniProtKB-UniRule"/>
</dbReference>
<dbReference type="PANTHER" id="PTHR32194">
    <property type="entry name" value="METALLOPROTEASE TLDD"/>
    <property type="match status" value="1"/>
</dbReference>
<dbReference type="Gene3D" id="3.60.20.10">
    <property type="entry name" value="Glutamine Phosphoribosylpyrophosphate, subunit 1, domain 1"/>
    <property type="match status" value="1"/>
</dbReference>
<dbReference type="AlphaFoldDB" id="A0ABD6FF52"/>